<dbReference type="Proteomes" id="UP000033772">
    <property type="component" value="Unassembled WGS sequence"/>
</dbReference>
<reference evidence="1" key="1">
    <citation type="submission" date="2016-10" db="EMBL/GenBank/DDBJ databases">
        <title>Draft Genome Sequence of Nocardioides luteus Strain BAFB, an Alkane-Degrading Bacterium Isolated from JP-7 Polluted Soil.</title>
        <authorList>
            <person name="Brown L."/>
            <person name="Ruiz O.N."/>
            <person name="Gunasekera T."/>
        </authorList>
    </citation>
    <scope>NUCLEOTIDE SEQUENCE [LARGE SCALE GENOMIC DNA]</scope>
    <source>
        <strain evidence="1">BAFB</strain>
    </source>
</reference>
<dbReference type="OrthoDB" id="9429587at2"/>
<evidence type="ECO:0000313" key="1">
    <source>
        <dbReference type="EMBL" id="OIJ25237.1"/>
    </source>
</evidence>
<organism evidence="1 2">
    <name type="scientific">Nocardioides luteus</name>
    <dbReference type="NCBI Taxonomy" id="1844"/>
    <lineage>
        <taxon>Bacteria</taxon>
        <taxon>Bacillati</taxon>
        <taxon>Actinomycetota</taxon>
        <taxon>Actinomycetes</taxon>
        <taxon>Propionibacteriales</taxon>
        <taxon>Nocardioidaceae</taxon>
        <taxon>Nocardioides</taxon>
    </lineage>
</organism>
<accession>A0A1J4N0X2</accession>
<evidence type="ECO:0000313" key="2">
    <source>
        <dbReference type="Proteomes" id="UP000033772"/>
    </source>
</evidence>
<protein>
    <submittedName>
        <fullName evidence="1">Uncharacterized protein</fullName>
    </submittedName>
</protein>
<name>A0A1J4N0X2_9ACTN</name>
<sequence length="100" mass="11691">MSDEEYLKSHFSATMMTEDAAVLHVLRALCQHCYAGKYKQIAWGGTGEREWRSNENCVTFRFQSPSERERFLTECARLLDASLWRLVKTSDSDPAERQRR</sequence>
<dbReference type="AlphaFoldDB" id="A0A1J4N0X2"/>
<dbReference type="RefSeq" id="WP_045547284.1">
    <property type="nucleotide sequence ID" value="NZ_JZDQ02000027.1"/>
</dbReference>
<dbReference type="EMBL" id="JZDQ02000027">
    <property type="protein sequence ID" value="OIJ25237.1"/>
    <property type="molecule type" value="Genomic_DNA"/>
</dbReference>
<keyword evidence="2" id="KW-1185">Reference proteome</keyword>
<proteinExistence type="predicted"/>
<gene>
    <name evidence="1" type="ORF">UG56_018555</name>
</gene>
<comment type="caution">
    <text evidence="1">The sequence shown here is derived from an EMBL/GenBank/DDBJ whole genome shotgun (WGS) entry which is preliminary data.</text>
</comment>